<dbReference type="STRING" id="1121419.SAMN05443529_10529"/>
<dbReference type="RefSeq" id="WP_176786083.1">
    <property type="nucleotide sequence ID" value="NZ_FNCP01000005.1"/>
</dbReference>
<evidence type="ECO:0000259" key="1">
    <source>
        <dbReference type="Pfam" id="PF02915"/>
    </source>
</evidence>
<dbReference type="Proteomes" id="UP000198656">
    <property type="component" value="Unassembled WGS sequence"/>
</dbReference>
<dbReference type="GO" id="GO:0046872">
    <property type="term" value="F:metal ion binding"/>
    <property type="evidence" value="ECO:0007669"/>
    <property type="project" value="InterPro"/>
</dbReference>
<dbReference type="InterPro" id="IPR009078">
    <property type="entry name" value="Ferritin-like_SF"/>
</dbReference>
<dbReference type="SUPFAM" id="SSF47240">
    <property type="entry name" value="Ferritin-like"/>
    <property type="match status" value="1"/>
</dbReference>
<dbReference type="EMBL" id="FNCP01000005">
    <property type="protein sequence ID" value="SDG66983.1"/>
    <property type="molecule type" value="Genomic_DNA"/>
</dbReference>
<dbReference type="CDD" id="cd01044">
    <property type="entry name" value="Ferritin_CCC1_N"/>
    <property type="match status" value="1"/>
</dbReference>
<dbReference type="GO" id="GO:0016491">
    <property type="term" value="F:oxidoreductase activity"/>
    <property type="evidence" value="ECO:0007669"/>
    <property type="project" value="InterPro"/>
</dbReference>
<keyword evidence="3" id="KW-1185">Reference proteome</keyword>
<dbReference type="Gene3D" id="1.20.5.420">
    <property type="entry name" value="Immunoglobulin FC, subunit C"/>
    <property type="match status" value="1"/>
</dbReference>
<dbReference type="Pfam" id="PF02915">
    <property type="entry name" value="Rubrerythrin"/>
    <property type="match status" value="1"/>
</dbReference>
<evidence type="ECO:0000313" key="2">
    <source>
        <dbReference type="EMBL" id="SDG66983.1"/>
    </source>
</evidence>
<feature type="domain" description="Rubrerythrin diiron-binding" evidence="1">
    <location>
        <begin position="17"/>
        <end position="94"/>
    </location>
</feature>
<evidence type="ECO:0000313" key="3">
    <source>
        <dbReference type="Proteomes" id="UP000198656"/>
    </source>
</evidence>
<proteinExistence type="predicted"/>
<gene>
    <name evidence="2" type="ORF">SAMN05443529_10529</name>
</gene>
<dbReference type="InterPro" id="IPR003251">
    <property type="entry name" value="Rr_diiron-bd_dom"/>
</dbReference>
<protein>
    <submittedName>
        <fullName evidence="2">Rubrerythrin</fullName>
    </submittedName>
</protein>
<dbReference type="AlphaFoldDB" id="A0A1G7W4W5"/>
<organism evidence="2 3">
    <name type="scientific">Desulfosporosinus hippei DSM 8344</name>
    <dbReference type="NCBI Taxonomy" id="1121419"/>
    <lineage>
        <taxon>Bacteria</taxon>
        <taxon>Bacillati</taxon>
        <taxon>Bacillota</taxon>
        <taxon>Clostridia</taxon>
        <taxon>Eubacteriales</taxon>
        <taxon>Desulfitobacteriaceae</taxon>
        <taxon>Desulfosporosinus</taxon>
    </lineage>
</organism>
<dbReference type="InterPro" id="IPR039376">
    <property type="entry name" value="Ferritin_CCC1_N"/>
</dbReference>
<sequence>MQTPPSTEIPTNKKVQLIKAQQGELDAVMVYRRLAEAVDDKNSKKTFLRIAADEGKHASILKKYTNETLQASNFKAIVVTNLYKILGSRFTLKLLEKGELKAVEGYSQLVADFPSIGDIIRDEALHANLLKKM</sequence>
<reference evidence="3" key="1">
    <citation type="submission" date="2016-10" db="EMBL/GenBank/DDBJ databases">
        <authorList>
            <person name="Varghese N."/>
            <person name="Submissions S."/>
        </authorList>
    </citation>
    <scope>NUCLEOTIDE SEQUENCE [LARGE SCALE GENOMIC DNA]</scope>
    <source>
        <strain evidence="3">DSM 8344</strain>
    </source>
</reference>
<name>A0A1G7W4W5_9FIRM</name>
<accession>A0A1G7W4W5</accession>